<accession>A0A1Q2CJ45</accession>
<dbReference type="AlphaFoldDB" id="A0A1Q2CJ45"/>
<keyword evidence="1" id="KW-0808">Transferase</keyword>
<organism evidence="3 4">
    <name type="scientific">Tessaracoccus flavus</name>
    <dbReference type="NCBI Taxonomy" id="1610493"/>
    <lineage>
        <taxon>Bacteria</taxon>
        <taxon>Bacillati</taxon>
        <taxon>Actinomycetota</taxon>
        <taxon>Actinomycetes</taxon>
        <taxon>Propionibacteriales</taxon>
        <taxon>Propionibacteriaceae</taxon>
        <taxon>Tessaracoccus</taxon>
    </lineage>
</organism>
<dbReference type="GO" id="GO:0016747">
    <property type="term" value="F:acyltransferase activity, transferring groups other than amino-acyl groups"/>
    <property type="evidence" value="ECO:0007669"/>
    <property type="project" value="InterPro"/>
</dbReference>
<gene>
    <name evidence="3" type="ORF">RPIT_11345</name>
</gene>
<proteinExistence type="predicted"/>
<dbReference type="STRING" id="1610493.RPIT_11345"/>
<keyword evidence="2" id="KW-0012">Acyltransferase</keyword>
<dbReference type="SUPFAM" id="SSF55729">
    <property type="entry name" value="Acyl-CoA N-acyltransferases (Nat)"/>
    <property type="match status" value="1"/>
</dbReference>
<protein>
    <submittedName>
        <fullName evidence="3">Uncharacterized protein</fullName>
    </submittedName>
</protein>
<dbReference type="KEGG" id="tfl:RPIT_11345"/>
<evidence type="ECO:0000313" key="4">
    <source>
        <dbReference type="Proteomes" id="UP000188324"/>
    </source>
</evidence>
<reference evidence="3 4" key="1">
    <citation type="journal article" date="2016" name="Int. J. Syst. Evol. Microbiol.">
        <title>Tessaracoccus flavus sp. nov., isolated from the drainage system of a lindane-producing factory.</title>
        <authorList>
            <person name="Kumari R."/>
            <person name="Singh P."/>
            <person name="Schumann P."/>
            <person name="Lal R."/>
        </authorList>
    </citation>
    <scope>NUCLEOTIDE SEQUENCE [LARGE SCALE GENOMIC DNA]</scope>
    <source>
        <strain evidence="3 4">RP1T</strain>
    </source>
</reference>
<evidence type="ECO:0000256" key="2">
    <source>
        <dbReference type="ARBA" id="ARBA00023315"/>
    </source>
</evidence>
<dbReference type="InterPro" id="IPR000182">
    <property type="entry name" value="GNAT_dom"/>
</dbReference>
<dbReference type="CDD" id="cd04301">
    <property type="entry name" value="NAT_SF"/>
    <property type="match status" value="1"/>
</dbReference>
<dbReference type="EMBL" id="CP019605">
    <property type="protein sequence ID" value="AQP46137.1"/>
    <property type="molecule type" value="Genomic_DNA"/>
</dbReference>
<dbReference type="PANTHER" id="PTHR43877:SF2">
    <property type="entry name" value="AMINOALKYLPHOSPHONATE N-ACETYLTRANSFERASE-RELATED"/>
    <property type="match status" value="1"/>
</dbReference>
<dbReference type="Pfam" id="PF00583">
    <property type="entry name" value="Acetyltransf_1"/>
    <property type="match status" value="1"/>
</dbReference>
<name>A0A1Q2CJ45_9ACTN</name>
<sequence length="156" mass="16965">MGQATIRRVAPSDPDVATLLDEYFSDRAATWAGEGLGYQRRPANLSEGVILLVDVDGSTAGIGGLRHVPSDSGSWWEVKHMYIRPAARRSGLGRALIDALEAEARRLGATDLVLDTHHSLVAAVSLYEGAGFRATEAFNDNPNATRWFRKPLLPRP</sequence>
<evidence type="ECO:0000313" key="3">
    <source>
        <dbReference type="EMBL" id="AQP46137.1"/>
    </source>
</evidence>
<evidence type="ECO:0000256" key="1">
    <source>
        <dbReference type="ARBA" id="ARBA00022679"/>
    </source>
</evidence>
<dbReference type="Proteomes" id="UP000188324">
    <property type="component" value="Chromosome"/>
</dbReference>
<dbReference type="InterPro" id="IPR016181">
    <property type="entry name" value="Acyl_CoA_acyltransferase"/>
</dbReference>
<dbReference type="Gene3D" id="3.40.630.30">
    <property type="match status" value="1"/>
</dbReference>
<dbReference type="PANTHER" id="PTHR43877">
    <property type="entry name" value="AMINOALKYLPHOSPHONATE N-ACETYLTRANSFERASE-RELATED-RELATED"/>
    <property type="match status" value="1"/>
</dbReference>
<keyword evidence="4" id="KW-1185">Reference proteome</keyword>
<dbReference type="InterPro" id="IPR050832">
    <property type="entry name" value="Bact_Acetyltransf"/>
</dbReference>
<dbReference type="PROSITE" id="PS51186">
    <property type="entry name" value="GNAT"/>
    <property type="match status" value="1"/>
</dbReference>